<dbReference type="Proteomes" id="UP000275925">
    <property type="component" value="Unassembled WGS sequence"/>
</dbReference>
<sequence>MSDPMNLGISAYDRRNERLTNIDRNNDGKISRAEFNRMREKPSASSKDRISRVEFISQQLSGTNNSAEQEFKRLLETIQPGTNDQNYSKNLANAILRTIVEGKHENAGKIIFNFFINPSPANQRLLNNLLTVADQSVLQEVLGNLLKDVDPATFINLLIVHIIKDNGERSHYAANLLAVMFQNAPAPTAQALENLYRDAGWTDLAGAVSERQNAINLFRQELAKIIDTHNNSPVSLAYQRLSNFINSYNPEYYQNNSSDFGIWRNTQSGNVAFFLQHLERAAAQGEAEFDKAWKSFDQHLRFRIMNNKDYLLKFLDISKAYLPWGNPQGIYHTVLGGMRRRISSQTPDSDILGQICRNVLSRGKQHEINELLGFMLEIKELCRPLLSKTENQEIFRQLLAQKTRTLTDIDYLFLRNFLNTEKDQELLAGLYETHSYTTISAAQLEELAQNCQNLKPPIQYPERFSTIDILSKVVYTRQHKLTGKTALILANQSDHNSVFSAYNYLFCQNIEALYAHGYEVCYYETNNDSEGFLQAFQNTYNCNPDAEDYPSEPLEHPINLILLAAHGFEFGMDFGSEAFRQEIATLSPADREQMWRNATLGSAPSPVSQRLAALQDRAILGRADSTKLEQYGSFCSDKLIIVDYSCRTGGAKVSLVDILADSIRGAKVLGDSLDIFGGNLVFDAEHNVTGILFYDTRDANGQMIGDPNTDKTVVYAKTNQRKELDSAEIQSQIADRALWPKQIKFSVYSSKNQAEFLTNFNDFGFRFSSAVNGGIQLSLDYGILETADGQRIRDFTIAEQYIKELQIIERAEWLEIRAIYKEEYAALPDSVFIARRQDENTPLNNHSLRGCFRKPLTRKEFNGLRESVPKHQQRQDDNYRARTAYIRELLRASGDTAGQELLTLIRSMRLAGGDNNYSTNLANALALVALDEDRNPDNPHTSTAARDCLLTFLQNTQQNQREREMFLANLNPRLRERLNNRLLNRRK</sequence>
<dbReference type="InterPro" id="IPR018247">
    <property type="entry name" value="EF_Hand_1_Ca_BS"/>
</dbReference>
<comment type="caution">
    <text evidence="1">The sequence shown here is derived from an EMBL/GenBank/DDBJ whole genome shotgun (WGS) entry which is preliminary data.</text>
</comment>
<gene>
    <name evidence="1" type="ORF">NO2_0585</name>
</gene>
<protein>
    <recommendedName>
        <fullName evidence="3">EF-hand domain-containing protein</fullName>
    </recommendedName>
</protein>
<reference evidence="1 2" key="1">
    <citation type="journal article" date="2019" name="ISME J.">
        <title>Genome analyses of uncultured TG2/ZB3 bacteria in 'Margulisbacteria' specifically attached to ectosymbiotic spirochetes of protists in the termite gut.</title>
        <authorList>
            <person name="Utami Y.D."/>
            <person name="Kuwahara H."/>
            <person name="Igai K."/>
            <person name="Murakami T."/>
            <person name="Sugaya K."/>
            <person name="Morikawa T."/>
            <person name="Nagura Y."/>
            <person name="Yuki M."/>
            <person name="Deevong P."/>
            <person name="Inoue T."/>
            <person name="Kihara K."/>
            <person name="Lo N."/>
            <person name="Yamada A."/>
            <person name="Ohkuma M."/>
            <person name="Hongoh Y."/>
        </authorList>
    </citation>
    <scope>NUCLEOTIDE SEQUENCE [LARGE SCALE GENOMIC DNA]</scope>
    <source>
        <strain evidence="1">NkOx7-02</strain>
    </source>
</reference>
<evidence type="ECO:0008006" key="3">
    <source>
        <dbReference type="Google" id="ProtNLM"/>
    </source>
</evidence>
<dbReference type="EMBL" id="BGZO01000012">
    <property type="protein sequence ID" value="GBR75964.1"/>
    <property type="molecule type" value="Genomic_DNA"/>
</dbReference>
<keyword evidence="2" id="KW-1185">Reference proteome</keyword>
<organism evidence="1 2">
    <name type="scientific">Candidatus Termititenax persephonae</name>
    <dbReference type="NCBI Taxonomy" id="2218525"/>
    <lineage>
        <taxon>Bacteria</taxon>
        <taxon>Bacillati</taxon>
        <taxon>Candidatus Margulisiibacteriota</taxon>
        <taxon>Candidatus Termititenacia</taxon>
        <taxon>Candidatus Termititenacales</taxon>
        <taxon>Candidatus Termititenacaceae</taxon>
        <taxon>Candidatus Termititenax</taxon>
    </lineage>
</organism>
<evidence type="ECO:0000313" key="2">
    <source>
        <dbReference type="Proteomes" id="UP000275925"/>
    </source>
</evidence>
<proteinExistence type="predicted"/>
<dbReference type="AlphaFoldDB" id="A0A388TGP1"/>
<evidence type="ECO:0000313" key="1">
    <source>
        <dbReference type="EMBL" id="GBR75964.1"/>
    </source>
</evidence>
<accession>A0A388TGP1</accession>
<name>A0A388TGP1_9BACT</name>
<dbReference type="PROSITE" id="PS00018">
    <property type="entry name" value="EF_HAND_1"/>
    <property type="match status" value="1"/>
</dbReference>